<dbReference type="EMBL" id="CP137578">
    <property type="protein sequence ID" value="WOX30007.1"/>
    <property type="molecule type" value="Genomic_DNA"/>
</dbReference>
<evidence type="ECO:0000313" key="1">
    <source>
        <dbReference type="EMBL" id="NLR20503.1"/>
    </source>
</evidence>
<proteinExistence type="predicted"/>
<evidence type="ECO:0000313" key="3">
    <source>
        <dbReference type="Proteomes" id="UP000646877"/>
    </source>
</evidence>
<sequence length="158" mass="18447">MKPELEKCVSKLVVRKVNTRYIYAALGDSYQSEEITEGLLNNKQQLKTLDKLGFAQVNDENFYVYKFYNTIGIRCITDEDKKLDDQEDIEPILEIQAQFSVEYFSHCELDEDALNDFGDGYVYFHLWPYWREIIQSSCCRMGIPPITVNAYRVPASDD</sequence>
<evidence type="ECO:0000313" key="2">
    <source>
        <dbReference type="EMBL" id="WOX30007.1"/>
    </source>
</evidence>
<dbReference type="Proteomes" id="UP001304419">
    <property type="component" value="Chromosome 1"/>
</dbReference>
<dbReference type="InterPro" id="IPR035958">
    <property type="entry name" value="SecB-like_sf"/>
</dbReference>
<dbReference type="RefSeq" id="WP_130126564.1">
    <property type="nucleotide sequence ID" value="NZ_CBCSDF010000002.1"/>
</dbReference>
<accession>A0A8I2GZE6</accession>
<organism evidence="1 3">
    <name type="scientific">Pseudoalteromonas maricaloris</name>
    <dbReference type="NCBI Taxonomy" id="184924"/>
    <lineage>
        <taxon>Bacteria</taxon>
        <taxon>Pseudomonadati</taxon>
        <taxon>Pseudomonadota</taxon>
        <taxon>Gammaproteobacteria</taxon>
        <taxon>Alteromonadales</taxon>
        <taxon>Pseudoalteromonadaceae</taxon>
        <taxon>Pseudoalteromonas</taxon>
    </lineage>
</organism>
<keyword evidence="4" id="KW-1185">Reference proteome</keyword>
<gene>
    <name evidence="1" type="ORF">F9Y85_04075</name>
    <name evidence="2" type="ORF">R5H13_06990</name>
</gene>
<name>A0A8I2GZE6_9GAMM</name>
<reference evidence="1" key="1">
    <citation type="submission" date="2019-10" db="EMBL/GenBank/DDBJ databases">
        <authorList>
            <person name="Paulsen S."/>
        </authorList>
    </citation>
    <scope>NUCLEOTIDE SEQUENCE</scope>
    <source>
        <strain evidence="1">LMG 19692</strain>
    </source>
</reference>
<dbReference type="EMBL" id="WEIA01000002">
    <property type="protein sequence ID" value="NLR20503.1"/>
    <property type="molecule type" value="Genomic_DNA"/>
</dbReference>
<dbReference type="AlphaFoldDB" id="A0A8I2GZE6"/>
<dbReference type="Proteomes" id="UP000646877">
    <property type="component" value="Unassembled WGS sequence"/>
</dbReference>
<reference evidence="2 4" key="2">
    <citation type="submission" date="2023-10" db="EMBL/GenBank/DDBJ databases">
        <title>To unveil natural product biosynthetic capacity in Pseudoalteromonas.</title>
        <authorList>
            <person name="Wang J."/>
        </authorList>
    </citation>
    <scope>NUCLEOTIDE SEQUENCE [LARGE SCALE GENOMIC DNA]</scope>
    <source>
        <strain evidence="2 4">DSM 15914</strain>
    </source>
</reference>
<protein>
    <submittedName>
        <fullName evidence="1">Uncharacterized protein</fullName>
    </submittedName>
</protein>
<evidence type="ECO:0000313" key="4">
    <source>
        <dbReference type="Proteomes" id="UP001304419"/>
    </source>
</evidence>
<dbReference type="SUPFAM" id="SSF54611">
    <property type="entry name" value="SecB-like"/>
    <property type="match status" value="1"/>
</dbReference>